<name>A0ABR8P9X4_9LACO</name>
<evidence type="ECO:0000256" key="7">
    <source>
        <dbReference type="SAM" id="Phobius"/>
    </source>
</evidence>
<keyword evidence="7" id="KW-0812">Transmembrane</keyword>
<feature type="region of interest" description="Disordered" evidence="6">
    <location>
        <begin position="630"/>
        <end position="669"/>
    </location>
</feature>
<feature type="compositionally biased region" description="Polar residues" evidence="6">
    <location>
        <begin position="633"/>
        <end position="660"/>
    </location>
</feature>
<feature type="signal peptide" evidence="5">
    <location>
        <begin position="1"/>
        <end position="28"/>
    </location>
</feature>
<gene>
    <name evidence="9" type="ORF">DTK66_10855</name>
</gene>
<dbReference type="InterPro" id="IPR006146">
    <property type="entry name" value="5'-Nucleotdase_CS"/>
</dbReference>
<dbReference type="Pfam" id="PF02872">
    <property type="entry name" value="5_nucleotid_C"/>
    <property type="match status" value="1"/>
</dbReference>
<keyword evidence="2" id="KW-0964">Secreted</keyword>
<feature type="compositionally biased region" description="Polar residues" evidence="6">
    <location>
        <begin position="48"/>
        <end position="65"/>
    </location>
</feature>
<evidence type="ECO:0000313" key="9">
    <source>
        <dbReference type="EMBL" id="MBD5807567.1"/>
    </source>
</evidence>
<feature type="region of interest" description="Disordered" evidence="6">
    <location>
        <begin position="48"/>
        <end position="67"/>
    </location>
</feature>
<dbReference type="PROSITE" id="PS50847">
    <property type="entry name" value="GRAM_POS_ANCHORING"/>
    <property type="match status" value="1"/>
</dbReference>
<accession>A0ABR8P9X4</accession>
<evidence type="ECO:0000256" key="4">
    <source>
        <dbReference type="ARBA" id="ARBA00023088"/>
    </source>
</evidence>
<dbReference type="InterPro" id="IPR036907">
    <property type="entry name" value="5'-Nucleotdase_C_sf"/>
</dbReference>
<reference evidence="9 10" key="1">
    <citation type="submission" date="2018-07" db="EMBL/GenBank/DDBJ databases">
        <title>Phylogenomic Insights into understanding Host Adaptation of Lactobacillus reuteri by a novel species, Lactobacillus spp. M31.</title>
        <authorList>
            <person name="Sharma S."/>
            <person name="Patil P."/>
            <person name="Korpole S."/>
            <person name="Patil P.B."/>
        </authorList>
    </citation>
    <scope>NUCLEOTIDE SEQUENCE [LARGE SCALE GENOMIC DNA]</scope>
    <source>
        <strain evidence="9 10">M31</strain>
    </source>
</reference>
<dbReference type="InterPro" id="IPR006179">
    <property type="entry name" value="5_nucleotidase/apyrase"/>
</dbReference>
<dbReference type="PANTHER" id="PTHR11575:SF24">
    <property type="entry name" value="5'-NUCLEOTIDASE"/>
    <property type="match status" value="1"/>
</dbReference>
<evidence type="ECO:0000256" key="1">
    <source>
        <dbReference type="ARBA" id="ARBA00022512"/>
    </source>
</evidence>
<dbReference type="Pfam" id="PF00149">
    <property type="entry name" value="Metallophos"/>
    <property type="match status" value="1"/>
</dbReference>
<dbReference type="InterPro" id="IPR008334">
    <property type="entry name" value="5'-Nucleotdase_C"/>
</dbReference>
<feature type="transmembrane region" description="Helical" evidence="7">
    <location>
        <begin position="732"/>
        <end position="750"/>
    </location>
</feature>
<dbReference type="EMBL" id="QORN01000068">
    <property type="protein sequence ID" value="MBD5807567.1"/>
    <property type="molecule type" value="Genomic_DNA"/>
</dbReference>
<dbReference type="Pfam" id="PF00746">
    <property type="entry name" value="Gram_pos_anchor"/>
    <property type="match status" value="1"/>
</dbReference>
<keyword evidence="3 5" id="KW-0732">Signal</keyword>
<keyword evidence="7" id="KW-0472">Membrane</keyword>
<keyword evidence="4" id="KW-0572">Peptidoglycan-anchor</keyword>
<dbReference type="PANTHER" id="PTHR11575">
    <property type="entry name" value="5'-NUCLEOTIDASE-RELATED"/>
    <property type="match status" value="1"/>
</dbReference>
<proteinExistence type="inferred from homology"/>
<evidence type="ECO:0000256" key="3">
    <source>
        <dbReference type="ARBA" id="ARBA00022729"/>
    </source>
</evidence>
<dbReference type="Gene3D" id="3.90.780.10">
    <property type="entry name" value="5'-Nucleotidase, C-terminal domain"/>
    <property type="match status" value="1"/>
</dbReference>
<dbReference type="SUPFAM" id="SSF56300">
    <property type="entry name" value="Metallo-dependent phosphatases"/>
    <property type="match status" value="1"/>
</dbReference>
<dbReference type="Gene3D" id="3.60.21.10">
    <property type="match status" value="1"/>
</dbReference>
<keyword evidence="7" id="KW-1133">Transmembrane helix</keyword>
<dbReference type="InterPro" id="IPR004843">
    <property type="entry name" value="Calcineurin-like_PHP"/>
</dbReference>
<protein>
    <submittedName>
        <fullName evidence="9">LPXTG cell wall anchor domain-containing protein</fullName>
    </submittedName>
</protein>
<evidence type="ECO:0000256" key="2">
    <source>
        <dbReference type="ARBA" id="ARBA00022525"/>
    </source>
</evidence>
<keyword evidence="1" id="KW-0134">Cell wall</keyword>
<dbReference type="SUPFAM" id="SSF55816">
    <property type="entry name" value="5'-nucleotidase (syn. UDP-sugar hydrolase), C-terminal domain"/>
    <property type="match status" value="1"/>
</dbReference>
<keyword evidence="10" id="KW-1185">Reference proteome</keyword>
<evidence type="ECO:0000259" key="8">
    <source>
        <dbReference type="PROSITE" id="PS50847"/>
    </source>
</evidence>
<evidence type="ECO:0000313" key="10">
    <source>
        <dbReference type="Proteomes" id="UP000704341"/>
    </source>
</evidence>
<dbReference type="Proteomes" id="UP000704341">
    <property type="component" value="Unassembled WGS sequence"/>
</dbReference>
<dbReference type="NCBIfam" id="TIGR01167">
    <property type="entry name" value="LPXTG_anchor"/>
    <property type="match status" value="1"/>
</dbReference>
<dbReference type="InterPro" id="IPR019931">
    <property type="entry name" value="LPXTG_anchor"/>
</dbReference>
<dbReference type="RefSeq" id="WP_191668681.1">
    <property type="nucleotide sequence ID" value="NZ_QORN01000068.1"/>
</dbReference>
<evidence type="ECO:0000256" key="6">
    <source>
        <dbReference type="SAM" id="MobiDB-lite"/>
    </source>
</evidence>
<comment type="caution">
    <text evidence="9">The sequence shown here is derived from an EMBL/GenBank/DDBJ whole genome shotgun (WGS) entry which is preliminary data.</text>
</comment>
<evidence type="ECO:0000256" key="5">
    <source>
        <dbReference type="RuleBase" id="RU362119"/>
    </source>
</evidence>
<keyword evidence="5" id="KW-0547">Nucleotide-binding</keyword>
<dbReference type="PRINTS" id="PR01607">
    <property type="entry name" value="APYRASEFAMLY"/>
</dbReference>
<feature type="chain" id="PRO_5045001397" evidence="5">
    <location>
        <begin position="29"/>
        <end position="757"/>
    </location>
</feature>
<feature type="domain" description="Gram-positive cocci surface proteins LPxTG" evidence="8">
    <location>
        <begin position="723"/>
        <end position="757"/>
    </location>
</feature>
<keyword evidence="5" id="KW-0378">Hydrolase</keyword>
<sequence length="757" mass="81077">MKRNGSKYTLLLGTALLGLYFQANNAHAATTDSVANDKQPVAGNVTPMVQTNKDEASTPQTTTDWSDPVKYQQDIPVQILGINDLHGGLETTGSATIGDKTYTNAGTAARLAGHLDAAEESFKAANPTGTTIRVEAGDMVGASPANSALLQDESTMHALKAMNFEVGTLGNHEFDEGLAEYMRIVNGGQPTKQYNEAEMAYPHVASGINIITANVVQKTDGQIPFGMQPYLIKEIHTSDGKVAKIGFIGIETTSLPILTLYDNYKDYDVLDEAETIAKYDKILRNKGVNAIVVLAHTGVSTDKDGNTKGNAVDIIKKLYQIDPDNSVDLYVAGHSHQYANATVGSVKLVQAIYTGKAYDDIIGYIDPTTNDFAKDSLVSHVFPVLSEADAPNVKTDANVTAIVQDADRRVDPIINKKIGEAAKPGDILGRLHNTPTRENAAGELVVDGQLYAAKKAGLPADFAMTNTGGVRADLHVNDDRSITWGSAQAVQPFGNILRVVQMTGAQIVDALNQQYDEDQAYYLQVAGLHYTYTDQDDPNQPYKVVKVYDQNNQPLDMDKNYNVVINDFLAGGGDGFSAFKNTKVVGIIGQDTDAFINYITDMTNEGKLITAPVMNRKIYMTAEQLATADSKGSVVNNDQDNQPATGTQTGAASPNKEVSQPTPTTPSVVLPTTAGQPAKVIQLSGQIAPSASRADSNNHFVNLTPTTLNNATHQTAAKKQAALPQTGNTENLAWILLGTSLMGATGLTIINRKRKQA</sequence>
<comment type="similarity">
    <text evidence="5">Belongs to the 5'-nucleotidase family.</text>
</comment>
<dbReference type="PROSITE" id="PS00786">
    <property type="entry name" value="5_NUCLEOTIDASE_2"/>
    <property type="match status" value="1"/>
</dbReference>
<organism evidence="9 10">
    <name type="scientific">Limosilactobacillus walteri</name>
    <dbReference type="NCBI Taxonomy" id="2268022"/>
    <lineage>
        <taxon>Bacteria</taxon>
        <taxon>Bacillati</taxon>
        <taxon>Bacillota</taxon>
        <taxon>Bacilli</taxon>
        <taxon>Lactobacillales</taxon>
        <taxon>Lactobacillaceae</taxon>
        <taxon>Limosilactobacillus</taxon>
    </lineage>
</organism>
<dbReference type="InterPro" id="IPR029052">
    <property type="entry name" value="Metallo-depent_PP-like"/>
</dbReference>